<dbReference type="EMBL" id="LR796341">
    <property type="protein sequence ID" value="CAB4137950.1"/>
    <property type="molecule type" value="Genomic_DNA"/>
</dbReference>
<evidence type="ECO:0000313" key="1">
    <source>
        <dbReference type="EMBL" id="CAB4137950.1"/>
    </source>
</evidence>
<organism evidence="1">
    <name type="scientific">uncultured Caudovirales phage</name>
    <dbReference type="NCBI Taxonomy" id="2100421"/>
    <lineage>
        <taxon>Viruses</taxon>
        <taxon>Duplodnaviria</taxon>
        <taxon>Heunggongvirae</taxon>
        <taxon>Uroviricota</taxon>
        <taxon>Caudoviricetes</taxon>
        <taxon>Peduoviridae</taxon>
        <taxon>Maltschvirus</taxon>
        <taxon>Maltschvirus maltsch</taxon>
    </lineage>
</organism>
<gene>
    <name evidence="1" type="ORF">UFOVP328_149</name>
</gene>
<accession>A0A6J5LYX0</accession>
<proteinExistence type="predicted"/>
<protein>
    <submittedName>
        <fullName evidence="1">Uncharacterized protein</fullName>
    </submittedName>
</protein>
<name>A0A6J5LYX0_9CAUD</name>
<reference evidence="1" key="1">
    <citation type="submission" date="2020-04" db="EMBL/GenBank/DDBJ databases">
        <authorList>
            <person name="Chiriac C."/>
            <person name="Salcher M."/>
            <person name="Ghai R."/>
            <person name="Kavagutti S V."/>
        </authorList>
    </citation>
    <scope>NUCLEOTIDE SEQUENCE</scope>
</reference>
<sequence length="69" mass="8526">MCNCLVFAVWMRFRWGGKIRWHRSRTWLGFHNTWISPNGKELEYTLARPKRQPWWYVPICYRGVVKELL</sequence>